<sequence>MMINILLINFLSIMLIMMSHPLSMGLILLTQTINISLIIIYMNLQSWFSYLFFLIMVGGMLILFIYMTSIASNEKFKFSIKILVMNLATTIMFYLLIMKYQIWLMNDFKIIKINLYINQFFVSPNYSMLMMLLIYLFITLIATVKITNINYGPLRQMN</sequence>
<evidence type="ECO:0000256" key="12">
    <source>
        <dbReference type="ARBA" id="ARBA00023128"/>
    </source>
</evidence>
<feature type="transmembrane region" description="Helical" evidence="16">
    <location>
        <begin position="78"/>
        <end position="97"/>
    </location>
</feature>
<comment type="catalytic activity">
    <reaction evidence="15">
        <text>a ubiquinone + NADH + 5 H(+)(in) = a ubiquinol + NAD(+) + 4 H(+)(out)</text>
        <dbReference type="Rhea" id="RHEA:29091"/>
        <dbReference type="Rhea" id="RHEA-COMP:9565"/>
        <dbReference type="Rhea" id="RHEA-COMP:9566"/>
        <dbReference type="ChEBI" id="CHEBI:15378"/>
        <dbReference type="ChEBI" id="CHEBI:16389"/>
        <dbReference type="ChEBI" id="CHEBI:17976"/>
        <dbReference type="ChEBI" id="CHEBI:57540"/>
        <dbReference type="ChEBI" id="CHEBI:57945"/>
        <dbReference type="EC" id="7.1.1.2"/>
    </reaction>
</comment>
<dbReference type="PANTHER" id="PTHR11435">
    <property type="entry name" value="NADH UBIQUINONE OXIDOREDUCTASE SUBUNIT ND6"/>
    <property type="match status" value="1"/>
</dbReference>
<dbReference type="InterPro" id="IPR050269">
    <property type="entry name" value="ComplexI_Subunit6"/>
</dbReference>
<dbReference type="EMBL" id="MG193442">
    <property type="protein sequence ID" value="AXS65818.1"/>
    <property type="molecule type" value="Genomic_DNA"/>
</dbReference>
<evidence type="ECO:0000256" key="14">
    <source>
        <dbReference type="ARBA" id="ARBA00031019"/>
    </source>
</evidence>
<evidence type="ECO:0000313" key="17">
    <source>
        <dbReference type="EMBL" id="AXS65818.1"/>
    </source>
</evidence>
<evidence type="ECO:0000256" key="8">
    <source>
        <dbReference type="ARBA" id="ARBA00022967"/>
    </source>
</evidence>
<evidence type="ECO:0000256" key="16">
    <source>
        <dbReference type="SAM" id="Phobius"/>
    </source>
</evidence>
<dbReference type="AlphaFoldDB" id="A0A346RIC1"/>
<evidence type="ECO:0000256" key="10">
    <source>
        <dbReference type="ARBA" id="ARBA00022989"/>
    </source>
</evidence>
<dbReference type="GO" id="GO:0031966">
    <property type="term" value="C:mitochondrial membrane"/>
    <property type="evidence" value="ECO:0007669"/>
    <property type="project" value="UniProtKB-SubCell"/>
</dbReference>
<evidence type="ECO:0000256" key="9">
    <source>
        <dbReference type="ARBA" id="ARBA00022982"/>
    </source>
</evidence>
<evidence type="ECO:0000256" key="4">
    <source>
        <dbReference type="ARBA" id="ARBA00021095"/>
    </source>
</evidence>
<evidence type="ECO:0000256" key="6">
    <source>
        <dbReference type="ARBA" id="ARBA00022660"/>
    </source>
</evidence>
<evidence type="ECO:0000256" key="2">
    <source>
        <dbReference type="ARBA" id="ARBA00005698"/>
    </source>
</evidence>
<keyword evidence="6" id="KW-0679">Respiratory chain</keyword>
<keyword evidence="9" id="KW-0249">Electron transport</keyword>
<reference evidence="17" key="1">
    <citation type="journal article" date="2018" name="J. ISSAAS">
        <title>The contribution of mitochondrial metagenomics to large-scale data mining and phylogenetic analysis of Coleoptera.</title>
        <authorList>
            <person name="Miller K."/>
            <person name="Linard B."/>
            <person name="Motyka M."/>
            <person name="Bocek M."/>
            <person name="Vogler A.P."/>
        </authorList>
    </citation>
    <scope>NUCLEOTIDE SEQUENCE</scope>
</reference>
<proteinExistence type="inferred from homology"/>
<evidence type="ECO:0000256" key="5">
    <source>
        <dbReference type="ARBA" id="ARBA00022448"/>
    </source>
</evidence>
<comment type="similarity">
    <text evidence="2">Belongs to the complex I subunit 6 family.</text>
</comment>
<organism evidence="17">
    <name type="scientific">Staphylinoidea sp. 15 KM-2017</name>
    <dbReference type="NCBI Taxonomy" id="2219455"/>
    <lineage>
        <taxon>Eukaryota</taxon>
        <taxon>Metazoa</taxon>
        <taxon>Ecdysozoa</taxon>
        <taxon>Arthropoda</taxon>
        <taxon>Hexapoda</taxon>
        <taxon>Insecta</taxon>
        <taxon>Pterygota</taxon>
        <taxon>Neoptera</taxon>
        <taxon>Endopterygota</taxon>
        <taxon>Coleoptera</taxon>
        <taxon>Polyphaga</taxon>
        <taxon>Staphyliniformia</taxon>
    </lineage>
</organism>
<evidence type="ECO:0000256" key="1">
    <source>
        <dbReference type="ARBA" id="ARBA00004225"/>
    </source>
</evidence>
<evidence type="ECO:0000256" key="13">
    <source>
        <dbReference type="ARBA" id="ARBA00023136"/>
    </source>
</evidence>
<comment type="subcellular location">
    <subcellularLocation>
        <location evidence="1">Mitochondrion membrane</location>
        <topology evidence="1">Multi-pass membrane protein</topology>
    </subcellularLocation>
</comment>
<dbReference type="EC" id="7.1.1.2" evidence="3"/>
<geneLocation type="mitochondrion" evidence="17"/>
<dbReference type="GO" id="GO:0008137">
    <property type="term" value="F:NADH dehydrogenase (ubiquinone) activity"/>
    <property type="evidence" value="ECO:0007669"/>
    <property type="project" value="UniProtKB-EC"/>
</dbReference>
<evidence type="ECO:0000256" key="11">
    <source>
        <dbReference type="ARBA" id="ARBA00023027"/>
    </source>
</evidence>
<accession>A0A346RIC1</accession>
<protein>
    <recommendedName>
        <fullName evidence="4">NADH-ubiquinone oxidoreductase chain 6</fullName>
        <ecNumber evidence="3">7.1.1.2</ecNumber>
    </recommendedName>
    <alternativeName>
        <fullName evidence="14">NADH dehydrogenase subunit 6</fullName>
    </alternativeName>
</protein>
<keyword evidence="11" id="KW-0520">NAD</keyword>
<name>A0A346RIC1_9COLE</name>
<keyword evidence="13 16" id="KW-0472">Membrane</keyword>
<keyword evidence="10 16" id="KW-1133">Transmembrane helix</keyword>
<keyword evidence="8" id="KW-1278">Translocase</keyword>
<keyword evidence="12 17" id="KW-0496">Mitochondrion</keyword>
<feature type="transmembrane region" description="Helical" evidence="16">
    <location>
        <begin position="126"/>
        <end position="147"/>
    </location>
</feature>
<evidence type="ECO:0000256" key="7">
    <source>
        <dbReference type="ARBA" id="ARBA00022692"/>
    </source>
</evidence>
<evidence type="ECO:0000256" key="3">
    <source>
        <dbReference type="ARBA" id="ARBA00012944"/>
    </source>
</evidence>
<keyword evidence="5" id="KW-0813">Transport</keyword>
<evidence type="ECO:0000256" key="15">
    <source>
        <dbReference type="ARBA" id="ARBA00049551"/>
    </source>
</evidence>
<feature type="transmembrane region" description="Helical" evidence="16">
    <location>
        <begin position="47"/>
        <end position="66"/>
    </location>
</feature>
<keyword evidence="7 16" id="KW-0812">Transmembrane</keyword>
<dbReference type="PANTHER" id="PTHR11435:SF1">
    <property type="entry name" value="NADH-UBIQUINONE OXIDOREDUCTASE CHAIN 6"/>
    <property type="match status" value="1"/>
</dbReference>
<gene>
    <name evidence="17" type="primary">nad6</name>
</gene>